<feature type="compositionally biased region" description="Basic and acidic residues" evidence="1">
    <location>
        <begin position="199"/>
        <end position="229"/>
    </location>
</feature>
<feature type="compositionally biased region" description="Basic and acidic residues" evidence="1">
    <location>
        <begin position="92"/>
        <end position="112"/>
    </location>
</feature>
<gene>
    <name evidence="2" type="ORF">QE412_001468</name>
</gene>
<feature type="region of interest" description="Disordered" evidence="1">
    <location>
        <begin position="301"/>
        <end position="328"/>
    </location>
</feature>
<feature type="compositionally biased region" description="Basic and acidic residues" evidence="1">
    <location>
        <begin position="129"/>
        <end position="146"/>
    </location>
</feature>
<feature type="compositionally biased region" description="Basic and acidic residues" evidence="1">
    <location>
        <begin position="65"/>
        <end position="84"/>
    </location>
</feature>
<name>A0ABU0TTV4_MICTR</name>
<evidence type="ECO:0000256" key="1">
    <source>
        <dbReference type="SAM" id="MobiDB-lite"/>
    </source>
</evidence>
<evidence type="ECO:0000313" key="3">
    <source>
        <dbReference type="Proteomes" id="UP001226691"/>
    </source>
</evidence>
<feature type="region of interest" description="Disordered" evidence="1">
    <location>
        <begin position="1"/>
        <end position="37"/>
    </location>
</feature>
<dbReference type="Proteomes" id="UP001226691">
    <property type="component" value="Unassembled WGS sequence"/>
</dbReference>
<proteinExistence type="predicted"/>
<sequence>MLERPEAYEPESVSEGAVGPGVRGEGALGTEQADADEERCRLHGPHLGAAQHADVDSRVWLTQLEQHEDDTQHDARDQQPDDHHRARALGQTDEREGSGDAQQCRRQDHEAADVETALAGGRLGFGHSPPDHQAHQRHDDGGHRESQAQVAARRGEQAPGGEGSGDGPDLQPDHQQARGAPRLRDAPLLATTPVEDEGDLQRQPDDVEPLQRPREQERRERVGEHEPPARGRGRDRREQQDPLVPEQVAQLRQHGHHERREQQLRRLEPVHVGIPDAEVNDDVGEQGHVEPLQDAAGHLDQHEPPDETCGHPECRGAHPSDRAGDARHGATLAPCCGASGNTFAMASGAFAVTGTVASGQRPRVRGHEERSPV</sequence>
<feature type="region of interest" description="Disordered" evidence="1">
    <location>
        <begin position="64"/>
        <end position="269"/>
    </location>
</feature>
<dbReference type="EMBL" id="JAUTBF010000001">
    <property type="protein sequence ID" value="MDQ1122895.1"/>
    <property type="molecule type" value="Genomic_DNA"/>
</dbReference>
<feature type="compositionally biased region" description="Gly residues" evidence="1">
    <location>
        <begin position="18"/>
        <end position="27"/>
    </location>
</feature>
<feature type="compositionally biased region" description="Basic and acidic residues" evidence="1">
    <location>
        <begin position="258"/>
        <end position="269"/>
    </location>
</feature>
<comment type="caution">
    <text evidence="2">The sequence shown here is derived from an EMBL/GenBank/DDBJ whole genome shotgun (WGS) entry which is preliminary data.</text>
</comment>
<evidence type="ECO:0000313" key="2">
    <source>
        <dbReference type="EMBL" id="MDQ1122895.1"/>
    </source>
</evidence>
<accession>A0ABU0TTV4</accession>
<keyword evidence="3" id="KW-1185">Reference proteome</keyword>
<protein>
    <submittedName>
        <fullName evidence="2">Uncharacterized protein</fullName>
    </submittedName>
</protein>
<reference evidence="2 3" key="1">
    <citation type="submission" date="2023-07" db="EMBL/GenBank/DDBJ databases">
        <title>Functional and genomic diversity of the sorghum phyllosphere microbiome.</title>
        <authorList>
            <person name="Shade A."/>
        </authorList>
    </citation>
    <scope>NUCLEOTIDE SEQUENCE [LARGE SCALE GENOMIC DNA]</scope>
    <source>
        <strain evidence="2 3">SORGH_AS_1207</strain>
    </source>
</reference>
<organism evidence="2 3">
    <name type="scientific">Microbacterium trichothecenolyticum</name>
    <name type="common">Aureobacterium trichothecenolyticum</name>
    <dbReference type="NCBI Taxonomy" id="69370"/>
    <lineage>
        <taxon>Bacteria</taxon>
        <taxon>Bacillati</taxon>
        <taxon>Actinomycetota</taxon>
        <taxon>Actinomycetes</taxon>
        <taxon>Micrococcales</taxon>
        <taxon>Microbacteriaceae</taxon>
        <taxon>Microbacterium</taxon>
    </lineage>
</organism>